<dbReference type="AlphaFoldDB" id="A0A6G3QMZ7"/>
<dbReference type="EMBL" id="JAAGMD010000024">
    <property type="protein sequence ID" value="NEA84682.1"/>
    <property type="molecule type" value="Genomic_DNA"/>
</dbReference>
<keyword evidence="1" id="KW-0472">Membrane</keyword>
<proteinExistence type="predicted"/>
<evidence type="ECO:0000313" key="2">
    <source>
        <dbReference type="EMBL" id="NEA84682.1"/>
    </source>
</evidence>
<comment type="caution">
    <text evidence="2">The sequence shown here is derived from an EMBL/GenBank/DDBJ whole genome shotgun (WGS) entry which is preliminary data.</text>
</comment>
<keyword evidence="1" id="KW-1133">Transmembrane helix</keyword>
<gene>
    <name evidence="2" type="ORF">G3I53_01025</name>
</gene>
<feature type="transmembrane region" description="Helical" evidence="1">
    <location>
        <begin position="7"/>
        <end position="26"/>
    </location>
</feature>
<evidence type="ECO:0000256" key="1">
    <source>
        <dbReference type="SAM" id="Phobius"/>
    </source>
</evidence>
<keyword evidence="1" id="KW-0812">Transmembrane</keyword>
<sequence length="72" mass="7716">MSPALRRAAGMTTILLAFTLAFWLALGPSRDWEGGTRWLRHGLALGSLGLLSLGARLSVPPRSREATDTAPE</sequence>
<organism evidence="2">
    <name type="scientific">Streptomyces sp. SID14436</name>
    <dbReference type="NCBI Taxonomy" id="2706070"/>
    <lineage>
        <taxon>Bacteria</taxon>
        <taxon>Bacillati</taxon>
        <taxon>Actinomycetota</taxon>
        <taxon>Actinomycetes</taxon>
        <taxon>Kitasatosporales</taxon>
        <taxon>Streptomycetaceae</taxon>
        <taxon>Streptomyces</taxon>
    </lineage>
</organism>
<name>A0A6G3QMZ7_9ACTN</name>
<reference evidence="2" key="1">
    <citation type="submission" date="2020-01" db="EMBL/GenBank/DDBJ databases">
        <title>Insect and environment-associated Actinomycetes.</title>
        <authorList>
            <person name="Currrie C."/>
            <person name="Chevrette M."/>
            <person name="Carlson C."/>
            <person name="Stubbendieck R."/>
            <person name="Wendt-Pienkowski E."/>
        </authorList>
    </citation>
    <scope>NUCLEOTIDE SEQUENCE</scope>
    <source>
        <strain evidence="2">SID14436</strain>
    </source>
</reference>
<protein>
    <submittedName>
        <fullName evidence="2">Uncharacterized protein</fullName>
    </submittedName>
</protein>
<accession>A0A6G3QMZ7</accession>
<dbReference type="RefSeq" id="WP_164338380.1">
    <property type="nucleotide sequence ID" value="NZ_JAAGMD010000024.1"/>
</dbReference>
<feature type="transmembrane region" description="Helical" evidence="1">
    <location>
        <begin position="38"/>
        <end position="55"/>
    </location>
</feature>